<keyword evidence="2" id="KW-1185">Reference proteome</keyword>
<name>A0ABD5M4V9_9EURY</name>
<comment type="caution">
    <text evidence="1">The sequence shown here is derived from an EMBL/GenBank/DDBJ whole genome shotgun (WGS) entry which is preliminary data.</text>
</comment>
<gene>
    <name evidence="1" type="ORF">ABNG04_08215</name>
</gene>
<dbReference type="RefSeq" id="WP_371161645.1">
    <property type="nucleotide sequence ID" value="NZ_JBEDNY010000002.1"/>
</dbReference>
<reference evidence="1 2" key="1">
    <citation type="submission" date="2024-06" db="EMBL/GenBank/DDBJ databases">
        <title>Halorubrum miltondacostae sp. nov., a potential PHA producer isolated from an inland solar saltern in Rio Maior, Portugal.</title>
        <authorList>
            <person name="Albuquerque L."/>
            <person name="Viver T."/>
            <person name="Barroso C."/>
            <person name="Claudino R."/>
            <person name="Galvan M."/>
            <person name="Simoes G."/>
            <person name="Lobo Da Cunha A."/>
            <person name="Egas C."/>
        </authorList>
    </citation>
    <scope>NUCLEOTIDE SEQUENCE [LARGE SCALE GENOMIC DNA]</scope>
    <source>
        <strain evidence="1 2">RMP-11</strain>
    </source>
</reference>
<dbReference type="EMBL" id="JBEDNY010000002">
    <property type="protein sequence ID" value="MEZ3163857.1"/>
    <property type="molecule type" value="Genomic_DNA"/>
</dbReference>
<sequence>MRTPIVVDGWGAIERRDGILTGNPEIAADDQHGAFQAFRPPFEDIHQYVTQYLDDR</sequence>
<accession>A0ABD5M4V9</accession>
<dbReference type="Proteomes" id="UP001567572">
    <property type="component" value="Unassembled WGS sequence"/>
</dbReference>
<dbReference type="AlphaFoldDB" id="A0ABD5M4V9"/>
<evidence type="ECO:0000313" key="1">
    <source>
        <dbReference type="EMBL" id="MEZ3163857.1"/>
    </source>
</evidence>
<evidence type="ECO:0000313" key="2">
    <source>
        <dbReference type="Proteomes" id="UP001567572"/>
    </source>
</evidence>
<protein>
    <submittedName>
        <fullName evidence="1">Uncharacterized protein</fullName>
    </submittedName>
</protein>
<organism evidence="1 2">
    <name type="scientific">Halorubrum miltondacostae</name>
    <dbReference type="NCBI Taxonomy" id="3076378"/>
    <lineage>
        <taxon>Archaea</taxon>
        <taxon>Methanobacteriati</taxon>
        <taxon>Methanobacteriota</taxon>
        <taxon>Stenosarchaea group</taxon>
        <taxon>Halobacteria</taxon>
        <taxon>Halobacteriales</taxon>
        <taxon>Haloferacaceae</taxon>
        <taxon>Halorubrum</taxon>
    </lineage>
</organism>
<proteinExistence type="predicted"/>